<sequence length="52" mass="6235">MCAMALVHCRVKRIFFGEENKKNGALITKWRLQESKSLNHHFEVFQIKEKIF</sequence>
<accession>A0ACB1AP41</accession>
<protein>
    <submittedName>
        <fullName evidence="1">Uncharacterized protein</fullName>
    </submittedName>
</protein>
<evidence type="ECO:0000313" key="2">
    <source>
        <dbReference type="Proteomes" id="UP001497535"/>
    </source>
</evidence>
<comment type="caution">
    <text evidence="1">The sequence shown here is derived from an EMBL/GenBank/DDBJ whole genome shotgun (WGS) entry which is preliminary data.</text>
</comment>
<reference evidence="1" key="1">
    <citation type="submission" date="2023-11" db="EMBL/GenBank/DDBJ databases">
        <authorList>
            <person name="Poullet M."/>
        </authorList>
    </citation>
    <scope>NUCLEOTIDE SEQUENCE</scope>
    <source>
        <strain evidence="1">E1834</strain>
    </source>
</reference>
<dbReference type="EMBL" id="CAVMJV010000097">
    <property type="protein sequence ID" value="CAK5094898.1"/>
    <property type="molecule type" value="Genomic_DNA"/>
</dbReference>
<evidence type="ECO:0000313" key="1">
    <source>
        <dbReference type="EMBL" id="CAK5094898.1"/>
    </source>
</evidence>
<gene>
    <name evidence="1" type="ORF">MENTE1834_LOCUS40786</name>
</gene>
<keyword evidence="2" id="KW-1185">Reference proteome</keyword>
<dbReference type="Proteomes" id="UP001497535">
    <property type="component" value="Unassembled WGS sequence"/>
</dbReference>
<name>A0ACB1AP41_MELEN</name>
<organism evidence="1 2">
    <name type="scientific">Meloidogyne enterolobii</name>
    <name type="common">Root-knot nematode worm</name>
    <name type="synonym">Meloidogyne mayaguensis</name>
    <dbReference type="NCBI Taxonomy" id="390850"/>
    <lineage>
        <taxon>Eukaryota</taxon>
        <taxon>Metazoa</taxon>
        <taxon>Ecdysozoa</taxon>
        <taxon>Nematoda</taxon>
        <taxon>Chromadorea</taxon>
        <taxon>Rhabditida</taxon>
        <taxon>Tylenchina</taxon>
        <taxon>Tylenchomorpha</taxon>
        <taxon>Tylenchoidea</taxon>
        <taxon>Meloidogynidae</taxon>
        <taxon>Meloidogyninae</taxon>
        <taxon>Meloidogyne</taxon>
    </lineage>
</organism>
<proteinExistence type="predicted"/>